<reference evidence="3 4" key="1">
    <citation type="submission" date="2007-04" db="EMBL/GenBank/DDBJ databases">
        <authorList>
            <person name="Fulton L."/>
            <person name="Clifton S."/>
            <person name="Fulton B."/>
            <person name="Xu J."/>
            <person name="Minx P."/>
            <person name="Pepin K.H."/>
            <person name="Johnson M."/>
            <person name="Thiruvilangam P."/>
            <person name="Bhonagiri V."/>
            <person name="Nash W.E."/>
            <person name="Mardis E.R."/>
            <person name="Wilson R.K."/>
        </authorList>
    </citation>
    <scope>NUCLEOTIDE SEQUENCE [LARGE SCALE GENOMIC DNA]</scope>
    <source>
        <strain evidence="3 4">L2-32</strain>
    </source>
</reference>
<dbReference type="GO" id="GO:0005829">
    <property type="term" value="C:cytosol"/>
    <property type="evidence" value="ECO:0007669"/>
    <property type="project" value="TreeGrafter"/>
</dbReference>
<sequence>MQEECNMNITVYLGAHEGNDPSYRKAVEELGAWIAGNGNRLVYGGSDEGLMAVIADAVLSHGGEVTGIEAQMFADQGVAHQGLTELVIVPDITERRTRMIELGDVFIAFPGGTGTLEEVSEVVSKICLNQLSQPCIFYNLNGFYDDMKAFLQRMINVGFSTSERQHGIYFASNLTEIEHIIATHQA</sequence>
<dbReference type="SUPFAM" id="SSF102405">
    <property type="entry name" value="MCP/YpsA-like"/>
    <property type="match status" value="1"/>
</dbReference>
<comment type="caution">
    <text evidence="3">The sequence shown here is derived from an EMBL/GenBank/DDBJ whole genome shotgun (WGS) entry which is preliminary data.</text>
</comment>
<dbReference type="EC" id="3.2.2.n1" evidence="2"/>
<dbReference type="Proteomes" id="UP000003773">
    <property type="component" value="Unassembled WGS sequence"/>
</dbReference>
<comment type="catalytic activity">
    <reaction evidence="2">
        <text>N(6)-(dimethylallyl)adenosine 5'-phosphate + H2O = N(6)-dimethylallyladenine + D-ribose 5-phosphate</text>
        <dbReference type="Rhea" id="RHEA:48560"/>
        <dbReference type="ChEBI" id="CHEBI:15377"/>
        <dbReference type="ChEBI" id="CHEBI:17660"/>
        <dbReference type="ChEBI" id="CHEBI:57526"/>
        <dbReference type="ChEBI" id="CHEBI:78346"/>
        <dbReference type="EC" id="3.2.2.n1"/>
    </reaction>
</comment>
<keyword evidence="2" id="KW-0203">Cytokinin biosynthesis</keyword>
<dbReference type="NCBIfam" id="TIGR00730">
    <property type="entry name" value="Rossman fold protein, TIGR00730 family"/>
    <property type="match status" value="1"/>
</dbReference>
<reference evidence="3 4" key="2">
    <citation type="submission" date="2007-05" db="EMBL/GenBank/DDBJ databases">
        <title>Draft genome sequence of Bifidobacterium adolescentis (L2-32).</title>
        <authorList>
            <person name="Sudarsanam P."/>
            <person name="Ley R."/>
            <person name="Guruge J."/>
            <person name="Turnbaugh P.J."/>
            <person name="Mahowald M."/>
            <person name="Liep D."/>
            <person name="Gordon J."/>
        </authorList>
    </citation>
    <scope>NUCLEOTIDE SEQUENCE [LARGE SCALE GENOMIC DNA]</scope>
    <source>
        <strain evidence="3 4">L2-32</strain>
    </source>
</reference>
<evidence type="ECO:0000256" key="1">
    <source>
        <dbReference type="ARBA" id="ARBA00006763"/>
    </source>
</evidence>
<dbReference type="AlphaFoldDB" id="A7A7X6"/>
<accession>A7A7X6</accession>
<dbReference type="Gene3D" id="3.40.50.450">
    <property type="match status" value="1"/>
</dbReference>
<dbReference type="PANTHER" id="PTHR31223:SF70">
    <property type="entry name" value="LOG FAMILY PROTEIN YJL055W"/>
    <property type="match status" value="1"/>
</dbReference>
<organism evidence="3 4">
    <name type="scientific">Bifidobacterium adolescentis L2-32</name>
    <dbReference type="NCBI Taxonomy" id="411481"/>
    <lineage>
        <taxon>Bacteria</taxon>
        <taxon>Bacillati</taxon>
        <taxon>Actinomycetota</taxon>
        <taxon>Actinomycetes</taxon>
        <taxon>Bifidobacteriales</taxon>
        <taxon>Bifidobacteriaceae</taxon>
        <taxon>Bifidobacterium</taxon>
    </lineage>
</organism>
<evidence type="ECO:0000256" key="2">
    <source>
        <dbReference type="RuleBase" id="RU363015"/>
    </source>
</evidence>
<dbReference type="InterPro" id="IPR005269">
    <property type="entry name" value="LOG"/>
</dbReference>
<keyword evidence="2" id="KW-0378">Hydrolase</keyword>
<dbReference type="EMBL" id="AAXD02000074">
    <property type="protein sequence ID" value="EDN81841.1"/>
    <property type="molecule type" value="Genomic_DNA"/>
</dbReference>
<dbReference type="HOGENOM" id="CLU_058336_4_3_11"/>
<comment type="similarity">
    <text evidence="1 2">Belongs to the LOG family.</text>
</comment>
<dbReference type="InterPro" id="IPR031100">
    <property type="entry name" value="LOG_fam"/>
</dbReference>
<comment type="catalytic activity">
    <reaction evidence="2">
        <text>9-ribosyl-trans-zeatin 5'-phosphate + H2O = trans-zeatin + D-ribose 5-phosphate</text>
        <dbReference type="Rhea" id="RHEA:48564"/>
        <dbReference type="ChEBI" id="CHEBI:15377"/>
        <dbReference type="ChEBI" id="CHEBI:16522"/>
        <dbReference type="ChEBI" id="CHEBI:78346"/>
        <dbReference type="ChEBI" id="CHEBI:87947"/>
        <dbReference type="EC" id="3.2.2.n1"/>
    </reaction>
</comment>
<dbReference type="Pfam" id="PF03641">
    <property type="entry name" value="Lysine_decarbox"/>
    <property type="match status" value="1"/>
</dbReference>
<gene>
    <name evidence="3" type="ORF">BIFADO_01966</name>
</gene>
<evidence type="ECO:0000313" key="3">
    <source>
        <dbReference type="EMBL" id="EDN81841.1"/>
    </source>
</evidence>
<protein>
    <recommendedName>
        <fullName evidence="2">Cytokinin riboside 5'-monophosphate phosphoribohydrolase</fullName>
        <ecNumber evidence="2">3.2.2.n1</ecNumber>
    </recommendedName>
</protein>
<dbReference type="GO" id="GO:0102682">
    <property type="term" value="F:cytokinin riboside 5'-monophosphate phosphoribohydrolase activity"/>
    <property type="evidence" value="ECO:0007669"/>
    <property type="project" value="RHEA"/>
</dbReference>
<proteinExistence type="inferred from homology"/>
<dbReference type="GO" id="GO:0009691">
    <property type="term" value="P:cytokinin biosynthetic process"/>
    <property type="evidence" value="ECO:0007669"/>
    <property type="project" value="UniProtKB-UniRule"/>
</dbReference>
<evidence type="ECO:0000313" key="4">
    <source>
        <dbReference type="Proteomes" id="UP000003773"/>
    </source>
</evidence>
<dbReference type="PANTHER" id="PTHR31223">
    <property type="entry name" value="LOG FAMILY PROTEIN YJL055W"/>
    <property type="match status" value="1"/>
</dbReference>
<name>A7A7X6_BIFAD</name>